<feature type="transmembrane region" description="Helical" evidence="1">
    <location>
        <begin position="81"/>
        <end position="102"/>
    </location>
</feature>
<protein>
    <submittedName>
        <fullName evidence="2">Uncharacterized protein</fullName>
    </submittedName>
</protein>
<proteinExistence type="predicted"/>
<keyword evidence="1" id="KW-0472">Membrane</keyword>
<evidence type="ECO:0000313" key="2">
    <source>
        <dbReference type="EMBL" id="ARF08174.1"/>
    </source>
</evidence>
<accession>A0A1V0S904</accession>
<organism evidence="2">
    <name type="scientific">Catovirus CTV1</name>
    <dbReference type="NCBI Taxonomy" id="1977631"/>
    <lineage>
        <taxon>Viruses</taxon>
        <taxon>Varidnaviria</taxon>
        <taxon>Bamfordvirae</taxon>
        <taxon>Nucleocytoviricota</taxon>
        <taxon>Megaviricetes</taxon>
        <taxon>Imitervirales</taxon>
        <taxon>Mimiviridae</taxon>
        <taxon>Klosneuvirinae</taxon>
        <taxon>Catovirus</taxon>
    </lineage>
</organism>
<keyword evidence="1" id="KW-1133">Transmembrane helix</keyword>
<gene>
    <name evidence="2" type="ORF">Catovirus_1_224</name>
</gene>
<evidence type="ECO:0000256" key="1">
    <source>
        <dbReference type="SAM" id="Phobius"/>
    </source>
</evidence>
<name>A0A1V0S904_9VIRU</name>
<reference evidence="2" key="1">
    <citation type="journal article" date="2017" name="Science">
        <title>Giant viruses with an expanded complement of translation system components.</title>
        <authorList>
            <person name="Schulz F."/>
            <person name="Yutin N."/>
            <person name="Ivanova N.N."/>
            <person name="Ortega D.R."/>
            <person name="Lee T.K."/>
            <person name="Vierheilig J."/>
            <person name="Daims H."/>
            <person name="Horn M."/>
            <person name="Wagner M."/>
            <person name="Jensen G.J."/>
            <person name="Kyrpides N.C."/>
            <person name="Koonin E.V."/>
            <person name="Woyke T."/>
        </authorList>
    </citation>
    <scope>NUCLEOTIDE SEQUENCE</scope>
    <source>
        <strain evidence="2">CTV1</strain>
    </source>
</reference>
<sequence>MSVQLYHKMPFCYAAEILHNDIDKKAQLKPSDIMRILTIIMILCLPIVGILEIIHILVFIAVNYIVSTTKIFDFYQPSFEVNIYISIIFGTIFCLYTSFLGIL</sequence>
<keyword evidence="1" id="KW-0812">Transmembrane</keyword>
<dbReference type="EMBL" id="KY684083">
    <property type="protein sequence ID" value="ARF08174.1"/>
    <property type="molecule type" value="Genomic_DNA"/>
</dbReference>
<feature type="transmembrane region" description="Helical" evidence="1">
    <location>
        <begin position="36"/>
        <end position="61"/>
    </location>
</feature>